<reference evidence="1" key="1">
    <citation type="submission" date="2021-02" db="EMBL/GenBank/DDBJ databases">
        <authorList>
            <consortium name="DOE Joint Genome Institute"/>
            <person name="Ahrendt S."/>
            <person name="Looney B.P."/>
            <person name="Miyauchi S."/>
            <person name="Morin E."/>
            <person name="Drula E."/>
            <person name="Courty P.E."/>
            <person name="Chicoki N."/>
            <person name="Fauchery L."/>
            <person name="Kohler A."/>
            <person name="Kuo A."/>
            <person name="Labutti K."/>
            <person name="Pangilinan J."/>
            <person name="Lipzen A."/>
            <person name="Riley R."/>
            <person name="Andreopoulos W."/>
            <person name="He G."/>
            <person name="Johnson J."/>
            <person name="Barry K.W."/>
            <person name="Grigoriev I.V."/>
            <person name="Nagy L."/>
            <person name="Hibbett D."/>
            <person name="Henrissat B."/>
            <person name="Matheny P.B."/>
            <person name="Labbe J."/>
            <person name="Martin F."/>
        </authorList>
    </citation>
    <scope>NUCLEOTIDE SEQUENCE</scope>
    <source>
        <strain evidence="1">EC-137</strain>
    </source>
</reference>
<comment type="caution">
    <text evidence="1">The sequence shown here is derived from an EMBL/GenBank/DDBJ whole genome shotgun (WGS) entry which is preliminary data.</text>
</comment>
<evidence type="ECO:0000313" key="1">
    <source>
        <dbReference type="EMBL" id="KAI0032410.1"/>
    </source>
</evidence>
<protein>
    <submittedName>
        <fullName evidence="1">Caspase domain-containing protein</fullName>
    </submittedName>
</protein>
<reference evidence="1" key="2">
    <citation type="journal article" date="2022" name="New Phytol.">
        <title>Evolutionary transition to the ectomycorrhizal habit in the genomes of a hyperdiverse lineage of mushroom-forming fungi.</title>
        <authorList>
            <person name="Looney B."/>
            <person name="Miyauchi S."/>
            <person name="Morin E."/>
            <person name="Drula E."/>
            <person name="Courty P.E."/>
            <person name="Kohler A."/>
            <person name="Kuo A."/>
            <person name="LaButti K."/>
            <person name="Pangilinan J."/>
            <person name="Lipzen A."/>
            <person name="Riley R."/>
            <person name="Andreopoulos W."/>
            <person name="He G."/>
            <person name="Johnson J."/>
            <person name="Nolan M."/>
            <person name="Tritt A."/>
            <person name="Barry K.W."/>
            <person name="Grigoriev I.V."/>
            <person name="Nagy L.G."/>
            <person name="Hibbett D."/>
            <person name="Henrissat B."/>
            <person name="Matheny P.B."/>
            <person name="Labbe J."/>
            <person name="Martin F.M."/>
        </authorList>
    </citation>
    <scope>NUCLEOTIDE SEQUENCE</scope>
    <source>
        <strain evidence="1">EC-137</strain>
    </source>
</reference>
<evidence type="ECO:0000313" key="2">
    <source>
        <dbReference type="Proteomes" id="UP000814128"/>
    </source>
</evidence>
<sequence>MKNDVLRLLHLGRMKVGHWHQRCPQHEPRYRALLIGINYTGTKNNMYSSLTACVHDVEKMKTLLIEAYGWCETEITVMTDERVAEDALFPTKKNLIKQMKELVQNARPGDTFFLYYAGHSGQRPVTVDPYESDGLDEHLVSRDFKIILDNKLNAILVKPLPPGCRLTASVPCTCYCPVVSPFSLQPTPLSAEVGGDSQAFKPRRATSLPEPYSLALIPVRKAKRYWHVLVTVIRFTARRNRIEAPQLSPIVETDIAGVVSSLGKPKPVPRRNFELASSCFQPPISTTSSLRCCSCSVATSDQNGPAIISLSACKDSQLAWENRKLKGAIMTSIRYGTQKRHAQCLCELLSADPEKPIGDLVSDLRSKLFEVQFRRLWEKTNAKNRRGKNKKSRKKKKDKPDWQRPEVAYEHPCANIEKPSIFPEAHFKGGYEVIEVRQFGWMFVWCRDCVRGSSLLLEAMDRNPRLLG</sequence>
<dbReference type="EMBL" id="MU273547">
    <property type="protein sequence ID" value="KAI0032410.1"/>
    <property type="molecule type" value="Genomic_DNA"/>
</dbReference>
<dbReference type="Proteomes" id="UP000814128">
    <property type="component" value="Unassembled WGS sequence"/>
</dbReference>
<organism evidence="1 2">
    <name type="scientific">Vararia minispora EC-137</name>
    <dbReference type="NCBI Taxonomy" id="1314806"/>
    <lineage>
        <taxon>Eukaryota</taxon>
        <taxon>Fungi</taxon>
        <taxon>Dikarya</taxon>
        <taxon>Basidiomycota</taxon>
        <taxon>Agaricomycotina</taxon>
        <taxon>Agaricomycetes</taxon>
        <taxon>Russulales</taxon>
        <taxon>Lachnocladiaceae</taxon>
        <taxon>Vararia</taxon>
    </lineage>
</organism>
<gene>
    <name evidence="1" type="ORF">K488DRAFT_70667</name>
</gene>
<proteinExistence type="predicted"/>
<name>A0ACB8QLC2_9AGAM</name>
<keyword evidence="2" id="KW-1185">Reference proteome</keyword>
<accession>A0ACB8QLC2</accession>